<dbReference type="AlphaFoldDB" id="A0A1X7VWX3"/>
<name>A0A1X7VWX3_AMPQE</name>
<accession>A0A1X7VWX3</accession>
<evidence type="ECO:0000313" key="1">
    <source>
        <dbReference type="EnsemblMetazoa" id="Aqu2.1.44633_001"/>
    </source>
</evidence>
<reference evidence="1" key="1">
    <citation type="submission" date="2017-05" db="UniProtKB">
        <authorList>
            <consortium name="EnsemblMetazoa"/>
        </authorList>
    </citation>
    <scope>IDENTIFICATION</scope>
</reference>
<protein>
    <submittedName>
        <fullName evidence="1">Uncharacterized protein</fullName>
    </submittedName>
</protein>
<proteinExistence type="predicted"/>
<dbReference type="PROSITE" id="PS51257">
    <property type="entry name" value="PROKAR_LIPOPROTEIN"/>
    <property type="match status" value="1"/>
</dbReference>
<sequence length="118" mass="12310">MSSRRSCRSRGRGVMSASGSLHSISVTACSSDTGRLGRHQGCSVRVSTALVTATFPSEARPISVPTASVPVVDSRNDLAIIHQEFQSFLQQSPPSSATPLSQPAISTSPGLPGVGWFL</sequence>
<dbReference type="EnsemblMetazoa" id="Aqu2.1.44633_001">
    <property type="protein sequence ID" value="Aqu2.1.44633_001"/>
    <property type="gene ID" value="Aqu2.1.44633"/>
</dbReference>
<organism evidence="1">
    <name type="scientific">Amphimedon queenslandica</name>
    <name type="common">Sponge</name>
    <dbReference type="NCBI Taxonomy" id="400682"/>
    <lineage>
        <taxon>Eukaryota</taxon>
        <taxon>Metazoa</taxon>
        <taxon>Porifera</taxon>
        <taxon>Demospongiae</taxon>
        <taxon>Heteroscleromorpha</taxon>
        <taxon>Haplosclerida</taxon>
        <taxon>Niphatidae</taxon>
        <taxon>Amphimedon</taxon>
    </lineage>
</organism>
<dbReference type="InParanoid" id="A0A1X7VWX3"/>